<evidence type="ECO:0000256" key="5">
    <source>
        <dbReference type="ARBA" id="ARBA00022840"/>
    </source>
</evidence>
<dbReference type="GO" id="GO:0016879">
    <property type="term" value="F:ligase activity, forming carbon-nitrogen bonds"/>
    <property type="evidence" value="ECO:0007669"/>
    <property type="project" value="UniProtKB-UniRule"/>
</dbReference>
<name>A0A0D4BX80_9MICC</name>
<dbReference type="UniPathway" id="UPA00997"/>
<dbReference type="UniPathway" id="UPA00998"/>
<comment type="pathway">
    <text evidence="7">Protein degradation; proteasomal Pup-dependent pathway.</text>
</comment>
<keyword evidence="4 7" id="KW-0833">Ubl conjugation pathway</keyword>
<sequence>MDKRIFGIETEFGITFSSRDSRPLSPEEVARYLFRKVVSWGRSSNVFLANGSRLYLDVGSHPEYATAECDDIAQLIAQDRAGELILNELVAEAEHRLSLEGFKGQVFLFKNNTDSAGNSYGSHENYLIGRKGEFSRLADVLIPFLVTRQLIAGAGKLHTVAGQAHFSFSQRAEHIWEGVSSATTRSRPIINTRDEPHADAELYRRLHVIVGDSNMSETTTMLKVGTVDLILRMVEAGVLMRDLRLENPIRSIREISQDLSGTVPVKLANGRVLSALEIQREYYQKVSEFIASAGAHTPLVPRIMDLWNRTLDAIEQQDYRNIETEIDWAIKKKLIDSYQSRHDLALDSPRLAQLDLTYHDISPSRGLFYLLQARGAAARVVDETAAQRAAEEPPESTRAALRGRFVRAAQAAARDYTVDWVHLKLNDRAHQTVLCKDPFRNEDERVDALIDSLAASS</sequence>
<dbReference type="HAMAP" id="MF_02111">
    <property type="entry name" value="Pup_ligase"/>
    <property type="match status" value="1"/>
</dbReference>
<keyword evidence="1 7" id="KW-0436">Ligase</keyword>
<keyword evidence="5 7" id="KW-0067">ATP-binding</keyword>
<comment type="catalytic activity">
    <reaction evidence="7">
        <text>ATP + [prokaryotic ubiquitin-like protein]-L-glutamate + [protein]-L-lysine = ADP + phosphate + N(6)-([prokaryotic ubiquitin-like protein]-gamma-L-glutamyl)-[protein]-L-lysine.</text>
        <dbReference type="EC" id="6.3.1.19"/>
    </reaction>
</comment>
<dbReference type="InterPro" id="IPR022279">
    <property type="entry name" value="Pup_ligase"/>
</dbReference>
<dbReference type="EC" id="6.3.1.19" evidence="7 8"/>
<dbReference type="GO" id="GO:0019787">
    <property type="term" value="F:ubiquitin-like protein transferase activity"/>
    <property type="evidence" value="ECO:0007669"/>
    <property type="project" value="UniProtKB-UniRule"/>
</dbReference>
<comment type="similarity">
    <text evidence="7">Belongs to the Pup ligase/Pup deamidase family. Pup-conjugating enzyme subfamily.</text>
</comment>
<proteinExistence type="inferred from homology"/>
<reference evidence="10 11" key="1">
    <citation type="journal article" date="2015" name="Genome Announc.">
        <title>Complete Genome Sequencing of Protease-Producing Novel Arthrobacter sp. Strain IHBB 11108 Using PacBio Single-Molecule Real-Time Sequencing Technology.</title>
        <authorList>
            <person name="Kiran S."/>
            <person name="Swarnkar M.K."/>
            <person name="Pal M."/>
            <person name="Thakur R."/>
            <person name="Tewari R."/>
            <person name="Singh A.K."/>
            <person name="Gulati A."/>
        </authorList>
    </citation>
    <scope>NUCLEOTIDE SEQUENCE [LARGE SCALE GENOMIC DNA]</scope>
    <source>
        <strain evidence="10 11">IHBB 11108</strain>
    </source>
</reference>
<protein>
    <recommendedName>
        <fullName evidence="7 8">Pup--protein ligase</fullName>
        <ecNumber evidence="7 8">6.3.1.19</ecNumber>
    </recommendedName>
    <alternativeName>
        <fullName evidence="7">Proteasome accessory factor A</fullName>
    </alternativeName>
    <alternativeName>
        <fullName evidence="7">Pup-conjugating enzyme</fullName>
    </alternativeName>
</protein>
<comment type="function">
    <text evidence="7">Catalyzes the covalent attachment of the prokaryotic ubiquitin-like protein modifier Pup to the proteasomal substrate proteins, thereby targeting them for proteasomal degradation. This tagging system is termed pupylation. The ligation reaction involves the side-chain carboxylate of the C-terminal glutamate of Pup and the side-chain amino group of a substrate lysine.</text>
</comment>
<evidence type="ECO:0000256" key="3">
    <source>
        <dbReference type="ARBA" id="ARBA00022741"/>
    </source>
</evidence>
<feature type="binding site" evidence="7">
    <location>
        <position position="66"/>
    </location>
    <ligand>
        <name>ATP</name>
        <dbReference type="ChEBI" id="CHEBI:30616"/>
    </ligand>
</feature>
<evidence type="ECO:0000256" key="8">
    <source>
        <dbReference type="NCBIfam" id="TIGR03686"/>
    </source>
</evidence>
<feature type="binding site" evidence="7">
    <location>
        <position position="63"/>
    </location>
    <ligand>
        <name>Mg(2+)</name>
        <dbReference type="ChEBI" id="CHEBI:18420"/>
    </ligand>
</feature>
<dbReference type="OrthoDB" id="9760627at2"/>
<dbReference type="KEGG" id="ari:UM93_04355"/>
<feature type="binding site" evidence="7">
    <location>
        <position position="9"/>
    </location>
    <ligand>
        <name>Mg(2+)</name>
        <dbReference type="ChEBI" id="CHEBI:18420"/>
    </ligand>
</feature>
<dbReference type="GO" id="GO:0070490">
    <property type="term" value="P:protein pupylation"/>
    <property type="evidence" value="ECO:0007669"/>
    <property type="project" value="UniProtKB-UniRule"/>
</dbReference>
<evidence type="ECO:0000313" key="11">
    <source>
        <dbReference type="Proteomes" id="UP000061839"/>
    </source>
</evidence>
<feature type="binding site" evidence="7">
    <location>
        <position position="420"/>
    </location>
    <ligand>
        <name>ATP</name>
        <dbReference type="ChEBI" id="CHEBI:30616"/>
    </ligand>
</feature>
<evidence type="ECO:0000256" key="2">
    <source>
        <dbReference type="ARBA" id="ARBA00022723"/>
    </source>
</evidence>
<comment type="pathway">
    <text evidence="7">Protein modification; protein pupylation.</text>
</comment>
<comment type="miscellaneous">
    <text evidence="7">The reaction mechanism probably proceeds via the activation of Pup by phosphorylation of its C-terminal glutamate, which is then subject to nucleophilic attack by the substrate lysine, resulting in an isopeptide bond and the release of phosphate as a good leaving group.</text>
</comment>
<dbReference type="RefSeq" id="WP_045073902.1">
    <property type="nucleotide sequence ID" value="NZ_CP011005.1"/>
</dbReference>
<dbReference type="HOGENOM" id="CLU_040524_0_1_11"/>
<feature type="binding site" evidence="7">
    <location>
        <position position="55"/>
    </location>
    <ligand>
        <name>Mg(2+)</name>
        <dbReference type="ChEBI" id="CHEBI:18420"/>
    </ligand>
</feature>
<dbReference type="PANTHER" id="PTHR42307:SF3">
    <property type="entry name" value="PUP--PROTEIN LIGASE"/>
    <property type="match status" value="1"/>
</dbReference>
<evidence type="ECO:0000256" key="9">
    <source>
        <dbReference type="PIRSR" id="PIRSR018077-1"/>
    </source>
</evidence>
<dbReference type="GO" id="GO:0005524">
    <property type="term" value="F:ATP binding"/>
    <property type="evidence" value="ECO:0007669"/>
    <property type="project" value="UniProtKB-UniRule"/>
</dbReference>
<gene>
    <name evidence="7" type="primary">pafA</name>
    <name evidence="10" type="ORF">UM93_04355</name>
</gene>
<organism evidence="10 11">
    <name type="scientific">Psychromicrobium lacuslunae</name>
    <dbReference type="NCBI Taxonomy" id="1618207"/>
    <lineage>
        <taxon>Bacteria</taxon>
        <taxon>Bacillati</taxon>
        <taxon>Actinomycetota</taxon>
        <taxon>Actinomycetes</taxon>
        <taxon>Micrococcales</taxon>
        <taxon>Micrococcaceae</taxon>
        <taxon>Psychromicrobium</taxon>
    </lineage>
</organism>
<dbReference type="STRING" id="1618207.UM93_04355"/>
<accession>A0A0D4BX80</accession>
<dbReference type="GO" id="GO:0000287">
    <property type="term" value="F:magnesium ion binding"/>
    <property type="evidence" value="ECO:0007669"/>
    <property type="project" value="UniProtKB-UniRule"/>
</dbReference>
<feature type="binding site" evidence="7">
    <location>
        <position position="53"/>
    </location>
    <ligand>
        <name>ATP</name>
        <dbReference type="ChEBI" id="CHEBI:30616"/>
    </ligand>
</feature>
<evidence type="ECO:0000256" key="4">
    <source>
        <dbReference type="ARBA" id="ARBA00022786"/>
    </source>
</evidence>
<evidence type="ECO:0000256" key="6">
    <source>
        <dbReference type="ARBA" id="ARBA00022842"/>
    </source>
</evidence>
<dbReference type="EMBL" id="CP011005">
    <property type="protein sequence ID" value="AJT40933.1"/>
    <property type="molecule type" value="Genomic_DNA"/>
</dbReference>
<dbReference type="Proteomes" id="UP000061839">
    <property type="component" value="Chromosome"/>
</dbReference>
<evidence type="ECO:0000313" key="10">
    <source>
        <dbReference type="EMBL" id="AJT40933.1"/>
    </source>
</evidence>
<dbReference type="PATRIC" id="fig|1618207.4.peg.886"/>
<dbReference type="NCBIfam" id="TIGR03686">
    <property type="entry name" value="pupylate_PafA"/>
    <property type="match status" value="1"/>
</dbReference>
<keyword evidence="2 7" id="KW-0479">Metal-binding</keyword>
<dbReference type="AlphaFoldDB" id="A0A0D4BX80"/>
<dbReference type="PANTHER" id="PTHR42307">
    <property type="entry name" value="PUP DEAMIDASE/DEPUPYLASE"/>
    <property type="match status" value="1"/>
</dbReference>
<keyword evidence="6 7" id="KW-0460">Magnesium</keyword>
<dbReference type="InterPro" id="IPR004347">
    <property type="entry name" value="Pup_ligase/deamidase"/>
</dbReference>
<keyword evidence="11" id="KW-1185">Reference proteome</keyword>
<keyword evidence="3 7" id="KW-0547">Nucleotide-binding</keyword>
<evidence type="ECO:0000256" key="7">
    <source>
        <dbReference type="HAMAP-Rule" id="MF_02111"/>
    </source>
</evidence>
<feature type="active site" description="Proton acceptor" evidence="7 9">
    <location>
        <position position="57"/>
    </location>
</feature>
<dbReference type="GO" id="GO:0010498">
    <property type="term" value="P:proteasomal protein catabolic process"/>
    <property type="evidence" value="ECO:0007669"/>
    <property type="project" value="UniProtKB-UniRule"/>
</dbReference>
<dbReference type="Pfam" id="PF03136">
    <property type="entry name" value="Pup_ligase"/>
    <property type="match status" value="1"/>
</dbReference>
<evidence type="ECO:0000256" key="1">
    <source>
        <dbReference type="ARBA" id="ARBA00022598"/>
    </source>
</evidence>
<dbReference type="PIRSF" id="PIRSF018077">
    <property type="entry name" value="UCP018077"/>
    <property type="match status" value="1"/>
</dbReference>
<dbReference type="GO" id="GO:0019941">
    <property type="term" value="P:modification-dependent protein catabolic process"/>
    <property type="evidence" value="ECO:0007669"/>
    <property type="project" value="UniProtKB-UniRule"/>
</dbReference>